<keyword evidence="1" id="KW-0472">Membrane</keyword>
<dbReference type="RefSeq" id="WP_091555197.1">
    <property type="nucleotide sequence ID" value="NZ_FNPH01000003.1"/>
</dbReference>
<feature type="domain" description="Protein-glutamine gamma-glutamyltransferase-like C-terminal" evidence="2">
    <location>
        <begin position="148"/>
        <end position="224"/>
    </location>
</feature>
<keyword evidence="1" id="KW-0812">Transmembrane</keyword>
<proteinExistence type="predicted"/>
<dbReference type="Pfam" id="PF13559">
    <property type="entry name" value="DUF4129"/>
    <property type="match status" value="1"/>
</dbReference>
<name>A0A1H3MA73_9ACTN</name>
<keyword evidence="4" id="KW-1185">Reference proteome</keyword>
<sequence>MDFAALRRLWPLTAVALLLGLAAVAAAHSSLRFTRVERPIEEVPALPDYAEPPTAPTASPQAVAAAEQTELPDWIATAAIALCVAAVIVVMALVLRATLRDLLRRRDRARSARSSATRTAADVVAALDAGLVDLSDSDADPRRAVIACWVRLEQAAAAAGTPRKIGDTPTDLVTRLLSGHGPDGGPAVVSAEVLAAFAHVYREARYATHAVDERMRAQARTALQRLRTELTAGAAS</sequence>
<feature type="transmembrane region" description="Helical" evidence="1">
    <location>
        <begin position="74"/>
        <end position="99"/>
    </location>
</feature>
<evidence type="ECO:0000256" key="1">
    <source>
        <dbReference type="SAM" id="Phobius"/>
    </source>
</evidence>
<protein>
    <recommendedName>
        <fullName evidence="2">Protein-glutamine gamma-glutamyltransferase-like C-terminal domain-containing protein</fullName>
    </recommendedName>
</protein>
<reference evidence="4" key="1">
    <citation type="submission" date="2016-10" db="EMBL/GenBank/DDBJ databases">
        <authorList>
            <person name="Varghese N."/>
            <person name="Submissions S."/>
        </authorList>
    </citation>
    <scope>NUCLEOTIDE SEQUENCE [LARGE SCALE GENOMIC DNA]</scope>
    <source>
        <strain evidence="4">DSM 45245</strain>
    </source>
</reference>
<evidence type="ECO:0000259" key="2">
    <source>
        <dbReference type="Pfam" id="PF13559"/>
    </source>
</evidence>
<organism evidence="3 4">
    <name type="scientific">Micromonospora pattaloongensis</name>
    <dbReference type="NCBI Taxonomy" id="405436"/>
    <lineage>
        <taxon>Bacteria</taxon>
        <taxon>Bacillati</taxon>
        <taxon>Actinomycetota</taxon>
        <taxon>Actinomycetes</taxon>
        <taxon>Micromonosporales</taxon>
        <taxon>Micromonosporaceae</taxon>
        <taxon>Micromonospora</taxon>
    </lineage>
</organism>
<keyword evidence="1" id="KW-1133">Transmembrane helix</keyword>
<evidence type="ECO:0000313" key="4">
    <source>
        <dbReference type="Proteomes" id="UP000242415"/>
    </source>
</evidence>
<evidence type="ECO:0000313" key="3">
    <source>
        <dbReference type="EMBL" id="SDY73620.1"/>
    </source>
</evidence>
<dbReference type="Proteomes" id="UP000242415">
    <property type="component" value="Unassembled WGS sequence"/>
</dbReference>
<accession>A0A1H3MA73</accession>
<dbReference type="InterPro" id="IPR025403">
    <property type="entry name" value="TgpA-like_C"/>
</dbReference>
<dbReference type="STRING" id="405436.SAMN05444365_103297"/>
<dbReference type="EMBL" id="FNPH01000003">
    <property type="protein sequence ID" value="SDY73620.1"/>
    <property type="molecule type" value="Genomic_DNA"/>
</dbReference>
<gene>
    <name evidence="3" type="ORF">SAMN05444365_103297</name>
</gene>
<dbReference type="AlphaFoldDB" id="A0A1H3MA73"/>
<dbReference type="OrthoDB" id="5198230at2"/>